<dbReference type="EMBL" id="CP000891">
    <property type="protein sequence ID" value="ABX49152.1"/>
    <property type="molecule type" value="Genomic_DNA"/>
</dbReference>
<organism evidence="3 4">
    <name type="scientific">Shewanella baltica (strain OS195)</name>
    <dbReference type="NCBI Taxonomy" id="399599"/>
    <lineage>
        <taxon>Bacteria</taxon>
        <taxon>Pseudomonadati</taxon>
        <taxon>Pseudomonadota</taxon>
        <taxon>Gammaproteobacteria</taxon>
        <taxon>Alteromonadales</taxon>
        <taxon>Shewanellaceae</taxon>
        <taxon>Shewanella</taxon>
    </lineage>
</organism>
<feature type="domain" description="HNH nuclease" evidence="2">
    <location>
        <begin position="175"/>
        <end position="223"/>
    </location>
</feature>
<evidence type="ECO:0000259" key="2">
    <source>
        <dbReference type="Pfam" id="PF13391"/>
    </source>
</evidence>
<dbReference type="RefSeq" id="WP_012196980.1">
    <property type="nucleotide sequence ID" value="NC_009997.1"/>
</dbReference>
<dbReference type="Pfam" id="PF13391">
    <property type="entry name" value="HNH_2"/>
    <property type="match status" value="1"/>
</dbReference>
<dbReference type="AlphaFoldDB" id="A9KZQ0"/>
<accession>A9KZQ0</accession>
<reference evidence="3 4" key="1">
    <citation type="submission" date="2007-11" db="EMBL/GenBank/DDBJ databases">
        <title>Complete sequence of chromosome of Shewanella baltica OS195.</title>
        <authorList>
            <consortium name="US DOE Joint Genome Institute"/>
            <person name="Copeland A."/>
            <person name="Lucas S."/>
            <person name="Lapidus A."/>
            <person name="Barry K."/>
            <person name="Glavina del Rio T."/>
            <person name="Dalin E."/>
            <person name="Tice H."/>
            <person name="Pitluck S."/>
            <person name="Chain P."/>
            <person name="Malfatti S."/>
            <person name="Shin M."/>
            <person name="Vergez L."/>
            <person name="Schmutz J."/>
            <person name="Larimer F."/>
            <person name="Land M."/>
            <person name="Hauser L."/>
            <person name="Kyrpides N."/>
            <person name="Kim E."/>
            <person name="Brettar I."/>
            <person name="Rodrigues J."/>
            <person name="Konstantinidis K."/>
            <person name="Klappenbach J."/>
            <person name="Hofle M."/>
            <person name="Tiedje J."/>
            <person name="Richardson P."/>
        </authorList>
    </citation>
    <scope>NUCLEOTIDE SEQUENCE [LARGE SCALE GENOMIC DNA]</scope>
    <source>
        <strain evidence="3 4">OS195</strain>
    </source>
</reference>
<dbReference type="Proteomes" id="UP000000770">
    <property type="component" value="Chromosome"/>
</dbReference>
<proteinExistence type="predicted"/>
<protein>
    <recommendedName>
        <fullName evidence="2">HNH nuclease domain-containing protein</fullName>
    </recommendedName>
</protein>
<evidence type="ECO:0000313" key="4">
    <source>
        <dbReference type="Proteomes" id="UP000000770"/>
    </source>
</evidence>
<feature type="coiled-coil region" evidence="1">
    <location>
        <begin position="36"/>
        <end position="63"/>
    </location>
</feature>
<keyword evidence="1" id="KW-0175">Coiled coil</keyword>
<evidence type="ECO:0000256" key="1">
    <source>
        <dbReference type="SAM" id="Coils"/>
    </source>
</evidence>
<name>A9KZQ0_SHEB9</name>
<gene>
    <name evidence="3" type="ordered locus">Sbal195_1981</name>
</gene>
<dbReference type="HOGENOM" id="CLU_1045429_0_0_6"/>
<dbReference type="InterPro" id="IPR003615">
    <property type="entry name" value="HNH_nuc"/>
</dbReference>
<sequence>MNKRINHGLSTRDKIERLESRIKNKKSKDRYDFLAEKELQERAREKEQERNAEVTRLERIEASRIKAELLEVYIDNKSSEELNTLWKVREDMLSTKLCCAKLLSKIRFLKGIDSSPVNPFSLVQLESIAELDLDDGYTHPAIQTESSKVRILSKITTRTKQSEFRSIILEAYGACAITGSKLSQALEAAHIVPFNGRNDTLKNGILLRADIHKLFDSFLLSINPKTKNLELNPVLESEYGKYRKVVKTTGSFDNLSWHYSEYEKLL</sequence>
<dbReference type="KEGG" id="sbn:Sbal195_1981"/>
<evidence type="ECO:0000313" key="3">
    <source>
        <dbReference type="EMBL" id="ABX49152.1"/>
    </source>
</evidence>